<dbReference type="RefSeq" id="WP_143526771.1">
    <property type="nucleotide sequence ID" value="NZ_AP019791.1"/>
</dbReference>
<evidence type="ECO:0000313" key="2">
    <source>
        <dbReference type="Proteomes" id="UP000318065"/>
    </source>
</evidence>
<dbReference type="Gene3D" id="3.40.30.10">
    <property type="entry name" value="Glutaredoxin"/>
    <property type="match status" value="1"/>
</dbReference>
<keyword evidence="2" id="KW-1185">Reference proteome</keyword>
<evidence type="ECO:0008006" key="3">
    <source>
        <dbReference type="Google" id="ProtNLM"/>
    </source>
</evidence>
<proteinExistence type="predicted"/>
<sequence>MALFRKNGSAAPLGSGEKAPNFQLSSAQGGVFRLDMRTAHGPVVLAFVDAGSEGDGLLQLLKEHQTDFQRAAVAERFRAREKSRASGEAYLRIGPTVTTTVAAIVRAESMEQVKELQERLRLPYYVLWDETDWVSGMYGVPKGKTAVALVQSDRTLRWFPEVVESLQVEPILQAIFPPREEEQSSGA</sequence>
<dbReference type="OrthoDB" id="9809746at2"/>
<gene>
    <name evidence="1" type="ORF">RxyAA322_05070</name>
</gene>
<organism evidence="1 2">
    <name type="scientific">Rubrobacter xylanophilus</name>
    <dbReference type="NCBI Taxonomy" id="49319"/>
    <lineage>
        <taxon>Bacteria</taxon>
        <taxon>Bacillati</taxon>
        <taxon>Actinomycetota</taxon>
        <taxon>Rubrobacteria</taxon>
        <taxon>Rubrobacterales</taxon>
        <taxon>Rubrobacteraceae</taxon>
        <taxon>Rubrobacter</taxon>
    </lineage>
</organism>
<name>A0A510HJ08_9ACTN</name>
<dbReference type="Proteomes" id="UP000318065">
    <property type="component" value="Chromosome"/>
</dbReference>
<accession>A0A510HJ08</accession>
<protein>
    <recommendedName>
        <fullName evidence="3">Alkyl hydroperoxide reductase subunit C/ Thiol specific antioxidant domain-containing protein</fullName>
    </recommendedName>
</protein>
<evidence type="ECO:0000313" key="1">
    <source>
        <dbReference type="EMBL" id="BBL78653.1"/>
    </source>
</evidence>
<reference evidence="1" key="1">
    <citation type="journal article" date="2019" name="Microbiol. Resour. Announc.">
        <title>Complete Genome Sequence of Rubrobacter xylanophilus Strain AA3-22, Isolated from Arima Onsen in Japan.</title>
        <authorList>
            <person name="Tomariguchi N."/>
            <person name="Miyazaki K."/>
        </authorList>
    </citation>
    <scope>NUCLEOTIDE SEQUENCE [LARGE SCALE GENOMIC DNA]</scope>
    <source>
        <strain evidence="1">AA3-22</strain>
    </source>
</reference>
<dbReference type="EMBL" id="AP019791">
    <property type="protein sequence ID" value="BBL78653.1"/>
    <property type="molecule type" value="Genomic_DNA"/>
</dbReference>
<dbReference type="AlphaFoldDB" id="A0A510HJ08"/>